<feature type="region of interest" description="Disordered" evidence="2">
    <location>
        <begin position="1"/>
        <end position="20"/>
    </location>
</feature>
<evidence type="ECO:0000259" key="3">
    <source>
        <dbReference type="SMART" id="SM01083"/>
    </source>
</evidence>
<dbReference type="EMBL" id="LODT01000011">
    <property type="protein sequence ID" value="KYR01194.1"/>
    <property type="molecule type" value="Genomic_DNA"/>
</dbReference>
<keyword evidence="1" id="KW-0175">Coiled coil</keyword>
<dbReference type="PANTHER" id="PTHR13151">
    <property type="entry name" value="CBF1 INTERACTING COREPRESSOR CIR"/>
    <property type="match status" value="1"/>
</dbReference>
<feature type="domain" description="CBF1-interacting co-repressor CIR N-terminal" evidence="3">
    <location>
        <begin position="10"/>
        <end position="46"/>
    </location>
</feature>
<dbReference type="OMA" id="KSWHPAN"/>
<dbReference type="STRING" id="361077.A0A152A4P5"/>
<dbReference type="Pfam" id="PF10197">
    <property type="entry name" value="Cir_N"/>
    <property type="match status" value="1"/>
</dbReference>
<name>A0A152A4P5_TIELA</name>
<feature type="coiled-coil region" evidence="1">
    <location>
        <begin position="23"/>
        <end position="53"/>
    </location>
</feature>
<accession>A0A152A4P5</accession>
<dbReference type="Proteomes" id="UP000076078">
    <property type="component" value="Unassembled WGS sequence"/>
</dbReference>
<evidence type="ECO:0000256" key="1">
    <source>
        <dbReference type="SAM" id="Coils"/>
    </source>
</evidence>
<dbReference type="InParanoid" id="A0A152A4P5"/>
<dbReference type="InterPro" id="IPR041670">
    <property type="entry name" value="Znf-CCHC_6"/>
</dbReference>
<dbReference type="GO" id="GO:0005634">
    <property type="term" value="C:nucleus"/>
    <property type="evidence" value="ECO:0007669"/>
    <property type="project" value="TreeGrafter"/>
</dbReference>
<feature type="region of interest" description="Disordered" evidence="2">
    <location>
        <begin position="266"/>
        <end position="308"/>
    </location>
</feature>
<feature type="compositionally biased region" description="Low complexity" evidence="2">
    <location>
        <begin position="180"/>
        <end position="199"/>
    </location>
</feature>
<evidence type="ECO:0000313" key="5">
    <source>
        <dbReference type="Proteomes" id="UP000076078"/>
    </source>
</evidence>
<organism evidence="4 5">
    <name type="scientific">Tieghemostelium lacteum</name>
    <name type="common">Slime mold</name>
    <name type="synonym">Dictyostelium lacteum</name>
    <dbReference type="NCBI Taxonomy" id="361077"/>
    <lineage>
        <taxon>Eukaryota</taxon>
        <taxon>Amoebozoa</taxon>
        <taxon>Evosea</taxon>
        <taxon>Eumycetozoa</taxon>
        <taxon>Dictyostelia</taxon>
        <taxon>Dictyosteliales</taxon>
        <taxon>Raperosteliaceae</taxon>
        <taxon>Tieghemostelium</taxon>
    </lineage>
</organism>
<feature type="compositionally biased region" description="Low complexity" evidence="2">
    <location>
        <begin position="289"/>
        <end position="300"/>
    </location>
</feature>
<gene>
    <name evidence="4" type="ORF">DLAC_02311</name>
</gene>
<dbReference type="OrthoDB" id="6253837at2759"/>
<dbReference type="GO" id="GO:0003714">
    <property type="term" value="F:transcription corepressor activity"/>
    <property type="evidence" value="ECO:0007669"/>
    <property type="project" value="InterPro"/>
</dbReference>
<dbReference type="PANTHER" id="PTHR13151:SF2">
    <property type="entry name" value="COREPRESSOR INTERACTING WITH RBPJ 1"/>
    <property type="match status" value="1"/>
</dbReference>
<feature type="compositionally biased region" description="Basic residues" evidence="2">
    <location>
        <begin position="275"/>
        <end position="285"/>
    </location>
</feature>
<keyword evidence="5" id="KW-1185">Reference proteome</keyword>
<evidence type="ECO:0000256" key="2">
    <source>
        <dbReference type="SAM" id="MobiDB-lite"/>
    </source>
</evidence>
<dbReference type="AlphaFoldDB" id="A0A152A4P5"/>
<dbReference type="FunCoup" id="A0A152A4P5">
    <property type="interactions" value="66"/>
</dbReference>
<protein>
    <recommendedName>
        <fullName evidence="3">CBF1-interacting co-repressor CIR N-terminal domain-containing protein</fullName>
    </recommendedName>
</protein>
<evidence type="ECO:0000313" key="4">
    <source>
        <dbReference type="EMBL" id="KYR01194.1"/>
    </source>
</evidence>
<dbReference type="InterPro" id="IPR040014">
    <property type="entry name" value="CIR1"/>
</dbReference>
<dbReference type="Pfam" id="PF15288">
    <property type="entry name" value="zf-CCHC_6"/>
    <property type="match status" value="1"/>
</dbReference>
<dbReference type="SMART" id="SM01083">
    <property type="entry name" value="Cir_N"/>
    <property type="match status" value="1"/>
</dbReference>
<proteinExistence type="predicted"/>
<comment type="caution">
    <text evidence="4">The sequence shown here is derived from an EMBL/GenBank/DDBJ whole genome shotgun (WGS) entry which is preliminary data.</text>
</comment>
<feature type="compositionally biased region" description="Polar residues" evidence="2">
    <location>
        <begin position="200"/>
        <end position="214"/>
    </location>
</feature>
<feature type="region of interest" description="Disordered" evidence="2">
    <location>
        <begin position="172"/>
        <end position="218"/>
    </location>
</feature>
<dbReference type="InterPro" id="IPR019339">
    <property type="entry name" value="CIR_N_dom"/>
</dbReference>
<reference evidence="4 5" key="1">
    <citation type="submission" date="2015-12" db="EMBL/GenBank/DDBJ databases">
        <title>Dictyostelia acquired genes for synthesis and detection of signals that induce cell-type specialization by lateral gene transfer from prokaryotes.</title>
        <authorList>
            <person name="Gloeckner G."/>
            <person name="Schaap P."/>
        </authorList>
    </citation>
    <scope>NUCLEOTIDE SEQUENCE [LARGE SCALE GENOMIC DNA]</scope>
    <source>
        <strain evidence="4 5">TK</strain>
    </source>
</reference>
<sequence length="308" mass="35693">MSLKFLNKKQFHPTNKHNQKKKFIAEENDKARIKRELERAKEQQEELEFIKNKELLTGSKTEADKLKVGFLYAPPPGYIPENQPQPQESLIDNDNNNHKSKDKLTDVEKFPFLAGAPVAGDYRDQVKLVHKPFGIQLRDVKCARCGNFGHCSGERECPLNQINPLDSKRLQHEDPLYKPNNNKNHNNSGNVNNNNNNNNQKSIRVNPNASSPTKQFGGGNQVYELIEEPEEEKQTFEINNDDDDDEIERKFLASLTKHQRKILLRQIKLEEKQRKKDKKRKKQKKNNSDDSSFSDSSNNSSEEEEDKR</sequence>